<reference evidence="1" key="1">
    <citation type="submission" date="2021-02" db="EMBL/GenBank/DDBJ databases">
        <authorList>
            <person name="Dougan E. K."/>
            <person name="Rhodes N."/>
            <person name="Thang M."/>
            <person name="Chan C."/>
        </authorList>
    </citation>
    <scope>NUCLEOTIDE SEQUENCE</scope>
</reference>
<proteinExistence type="predicted"/>
<protein>
    <submittedName>
        <fullName evidence="1">Uncharacterized protein</fullName>
    </submittedName>
</protein>
<gene>
    <name evidence="1" type="ORF">PGLA2088_LOCUS4929</name>
</gene>
<accession>A0A813I7I0</accession>
<evidence type="ECO:0000313" key="1">
    <source>
        <dbReference type="EMBL" id="CAE8646582.1"/>
    </source>
</evidence>
<dbReference type="AlphaFoldDB" id="A0A813I7I0"/>
<organism evidence="1 2">
    <name type="scientific">Polarella glacialis</name>
    <name type="common">Dinoflagellate</name>
    <dbReference type="NCBI Taxonomy" id="89957"/>
    <lineage>
        <taxon>Eukaryota</taxon>
        <taxon>Sar</taxon>
        <taxon>Alveolata</taxon>
        <taxon>Dinophyceae</taxon>
        <taxon>Suessiales</taxon>
        <taxon>Suessiaceae</taxon>
        <taxon>Polarella</taxon>
    </lineage>
</organism>
<evidence type="ECO:0000313" key="2">
    <source>
        <dbReference type="Proteomes" id="UP000626109"/>
    </source>
</evidence>
<comment type="caution">
    <text evidence="1">The sequence shown here is derived from an EMBL/GenBank/DDBJ whole genome shotgun (WGS) entry which is preliminary data.</text>
</comment>
<dbReference type="EMBL" id="CAJNNW010004604">
    <property type="protein sequence ID" value="CAE8646582.1"/>
    <property type="molecule type" value="Genomic_DNA"/>
</dbReference>
<dbReference type="Proteomes" id="UP000626109">
    <property type="component" value="Unassembled WGS sequence"/>
</dbReference>
<name>A0A813I7I0_POLGL</name>
<sequence>MSRFDKLIAVQAHIKAEHPKQTSWKLYNLRRKRDPVLRKVREENGAKIRKTFDARRACGKDVYGKLGHKTVAVEPNWMEWAGSLKGRRKRCGAFISCARCFKGQASLTGVKCSGKAKFVKPQAQKFWKLLRERGYMNPGLIATAWKTTTAVLDKS</sequence>